<dbReference type="CDD" id="cd00586">
    <property type="entry name" value="4HBT"/>
    <property type="match status" value="1"/>
</dbReference>
<evidence type="ECO:0000313" key="3">
    <source>
        <dbReference type="EMBL" id="RCL39103.1"/>
    </source>
</evidence>
<dbReference type="AlphaFoldDB" id="A0A368BP76"/>
<comment type="caution">
    <text evidence="3">The sequence shown here is derived from an EMBL/GenBank/DDBJ whole genome shotgun (WGS) entry which is preliminary data.</text>
</comment>
<dbReference type="PANTHER" id="PTHR31793:SF37">
    <property type="entry name" value="ACYL-COA THIOESTER HYDROLASE YBGC"/>
    <property type="match status" value="1"/>
</dbReference>
<dbReference type="Proteomes" id="UP000253032">
    <property type="component" value="Unassembled WGS sequence"/>
</dbReference>
<dbReference type="InterPro" id="IPR029069">
    <property type="entry name" value="HotDog_dom_sf"/>
</dbReference>
<dbReference type="Gene3D" id="3.10.129.10">
    <property type="entry name" value="Hotdog Thioesterase"/>
    <property type="match status" value="1"/>
</dbReference>
<dbReference type="PROSITE" id="PS01328">
    <property type="entry name" value="4HBCOA_THIOESTERASE"/>
    <property type="match status" value="1"/>
</dbReference>
<dbReference type="Pfam" id="PF13279">
    <property type="entry name" value="4HBT_2"/>
    <property type="match status" value="1"/>
</dbReference>
<dbReference type="SUPFAM" id="SSF54637">
    <property type="entry name" value="Thioesterase/thiol ester dehydrase-isomerase"/>
    <property type="match status" value="1"/>
</dbReference>
<dbReference type="PANTHER" id="PTHR31793">
    <property type="entry name" value="4-HYDROXYBENZOYL-COA THIOESTERASE FAMILY MEMBER"/>
    <property type="match status" value="1"/>
</dbReference>
<dbReference type="EMBL" id="QOPC01000004">
    <property type="protein sequence ID" value="RCL39103.1"/>
    <property type="molecule type" value="Genomic_DNA"/>
</dbReference>
<evidence type="ECO:0000256" key="1">
    <source>
        <dbReference type="ARBA" id="ARBA00005953"/>
    </source>
</evidence>
<comment type="similarity">
    <text evidence="1">Belongs to the 4-hydroxybenzoyl-CoA thioesterase family.</text>
</comment>
<protein>
    <submittedName>
        <fullName evidence="3">Acyl-CoA thioesterase</fullName>
    </submittedName>
</protein>
<dbReference type="NCBIfam" id="TIGR00051">
    <property type="entry name" value="YbgC/FadM family acyl-CoA thioesterase"/>
    <property type="match status" value="1"/>
</dbReference>
<dbReference type="PIRSF" id="PIRSF003230">
    <property type="entry name" value="YbgC"/>
    <property type="match status" value="1"/>
</dbReference>
<evidence type="ECO:0000313" key="4">
    <source>
        <dbReference type="Proteomes" id="UP000253032"/>
    </source>
</evidence>
<keyword evidence="2" id="KW-0378">Hydrolase</keyword>
<gene>
    <name evidence="3" type="ORF">DBW98_01220</name>
</gene>
<sequence length="138" mass="16066">MNPRFRPKDFHCRVFVEDTDFQGVVYHANYLKYLERARSQFLIENNLSQTNAMLKDNESYVVKSINLSYFHPAKLEDELIVCTEIELFSKARAIFFQSVLNSKNDTLICKGEVEVCYIQNDSGKPKSFPLGLIKLFQN</sequence>
<name>A0A368BP76_9GAMM</name>
<dbReference type="GO" id="GO:0047617">
    <property type="term" value="F:fatty acyl-CoA hydrolase activity"/>
    <property type="evidence" value="ECO:0007669"/>
    <property type="project" value="TreeGrafter"/>
</dbReference>
<evidence type="ECO:0000256" key="2">
    <source>
        <dbReference type="ARBA" id="ARBA00022801"/>
    </source>
</evidence>
<organism evidence="3 4">
    <name type="scientific">SAR86 cluster bacterium</name>
    <dbReference type="NCBI Taxonomy" id="2030880"/>
    <lineage>
        <taxon>Bacteria</taxon>
        <taxon>Pseudomonadati</taxon>
        <taxon>Pseudomonadota</taxon>
        <taxon>Gammaproteobacteria</taxon>
        <taxon>SAR86 cluster</taxon>
    </lineage>
</organism>
<dbReference type="InterPro" id="IPR050563">
    <property type="entry name" value="4-hydroxybenzoyl-CoA_TE"/>
</dbReference>
<accession>A0A368BP76</accession>
<proteinExistence type="inferred from homology"/>
<dbReference type="InterPro" id="IPR006684">
    <property type="entry name" value="YbgC/YbaW"/>
</dbReference>
<dbReference type="InterPro" id="IPR008272">
    <property type="entry name" value="HB-CoA_thioesterase_AS"/>
</dbReference>
<reference evidence="3 4" key="1">
    <citation type="journal article" date="2018" name="Microbiome">
        <title>Fine metagenomic profile of the Mediterranean stratified and mixed water columns revealed by assembly and recruitment.</title>
        <authorList>
            <person name="Haro-Moreno J.M."/>
            <person name="Lopez-Perez M."/>
            <person name="De La Torre J.R."/>
            <person name="Picazo A."/>
            <person name="Camacho A."/>
            <person name="Rodriguez-Valera F."/>
        </authorList>
    </citation>
    <scope>NUCLEOTIDE SEQUENCE [LARGE SCALE GENOMIC DNA]</scope>
    <source>
        <strain evidence="3">MED-G84</strain>
    </source>
</reference>